<dbReference type="AlphaFoldDB" id="A0A2H0LUP0"/>
<dbReference type="EC" id="2.7.7.56" evidence="6"/>
<dbReference type="InterPro" id="IPR027408">
    <property type="entry name" value="PNPase/RNase_PH_dom_sf"/>
</dbReference>
<comment type="function">
    <text evidence="6">Phosphorolytic 3'-5' exoribonuclease that plays an important role in tRNA 3'-end maturation. Removes nucleotide residues following the 3'-CCA terminus of tRNAs; can also add nucleotides to the ends of RNA molecules by using nucleoside diphosphates as substrates, but this may not be physiologically important. Probably plays a role in initiation of 16S rRNA degradation (leading to ribosome degradation) during starvation.</text>
</comment>
<feature type="binding site" evidence="6">
    <location>
        <begin position="124"/>
        <end position="126"/>
    </location>
    <ligand>
        <name>phosphate</name>
        <dbReference type="ChEBI" id="CHEBI:43474"/>
        <note>substrate</note>
    </ligand>
</feature>
<dbReference type="Pfam" id="PF03725">
    <property type="entry name" value="RNase_PH_C"/>
    <property type="match status" value="1"/>
</dbReference>
<dbReference type="InterPro" id="IPR020568">
    <property type="entry name" value="Ribosomal_Su5_D2-typ_SF"/>
</dbReference>
<keyword evidence="2 6" id="KW-0698">rRNA processing</keyword>
<dbReference type="FunFam" id="3.30.230.70:FF:000003">
    <property type="entry name" value="Ribonuclease PH"/>
    <property type="match status" value="1"/>
</dbReference>
<protein>
    <recommendedName>
        <fullName evidence="6">Ribonuclease PH</fullName>
        <shortName evidence="6">RNase PH</shortName>
        <ecNumber evidence="6">2.7.7.56</ecNumber>
    </recommendedName>
    <alternativeName>
        <fullName evidence="6">tRNA nucleotidyltransferase</fullName>
    </alternativeName>
</protein>
<comment type="similarity">
    <text evidence="1 6">Belongs to the RNase PH family.</text>
</comment>
<organism evidence="9 10">
    <name type="scientific">Candidatus Abzuiibacterium crystallinum</name>
    <dbReference type="NCBI Taxonomy" id="1974748"/>
    <lineage>
        <taxon>Bacteria</taxon>
        <taxon>Pseudomonadati</taxon>
        <taxon>Candidatus Omnitrophota</taxon>
        <taxon>Candidatus Abzuiibacterium</taxon>
    </lineage>
</organism>
<evidence type="ECO:0000259" key="7">
    <source>
        <dbReference type="Pfam" id="PF01138"/>
    </source>
</evidence>
<evidence type="ECO:0000259" key="8">
    <source>
        <dbReference type="Pfam" id="PF03725"/>
    </source>
</evidence>
<dbReference type="HAMAP" id="MF_00564">
    <property type="entry name" value="RNase_PH"/>
    <property type="match status" value="1"/>
</dbReference>
<feature type="domain" description="Exoribonuclease phosphorolytic" evidence="8">
    <location>
        <begin position="159"/>
        <end position="224"/>
    </location>
</feature>
<dbReference type="Proteomes" id="UP000230859">
    <property type="component" value="Unassembled WGS sequence"/>
</dbReference>
<dbReference type="NCBIfam" id="TIGR01966">
    <property type="entry name" value="RNasePH"/>
    <property type="match status" value="1"/>
</dbReference>
<dbReference type="InterPro" id="IPR036345">
    <property type="entry name" value="ExoRNase_PH_dom2_sf"/>
</dbReference>
<keyword evidence="4 6" id="KW-0819">tRNA processing</keyword>
<dbReference type="InterPro" id="IPR015847">
    <property type="entry name" value="ExoRNase_PH_dom2"/>
</dbReference>
<gene>
    <name evidence="6" type="primary">rph</name>
    <name evidence="9" type="ORF">COV74_01400</name>
</gene>
<evidence type="ECO:0000256" key="1">
    <source>
        <dbReference type="ARBA" id="ARBA00006678"/>
    </source>
</evidence>
<proteinExistence type="inferred from homology"/>
<comment type="catalytic activity">
    <reaction evidence="6">
        <text>tRNA(n+1) + phosphate = tRNA(n) + a ribonucleoside 5'-diphosphate</text>
        <dbReference type="Rhea" id="RHEA:10628"/>
        <dbReference type="Rhea" id="RHEA-COMP:17343"/>
        <dbReference type="Rhea" id="RHEA-COMP:17344"/>
        <dbReference type="ChEBI" id="CHEBI:43474"/>
        <dbReference type="ChEBI" id="CHEBI:57930"/>
        <dbReference type="ChEBI" id="CHEBI:173114"/>
        <dbReference type="EC" id="2.7.7.56"/>
    </reaction>
</comment>
<dbReference type="InterPro" id="IPR050080">
    <property type="entry name" value="RNase_PH"/>
</dbReference>
<dbReference type="Gene3D" id="3.30.230.70">
    <property type="entry name" value="GHMP Kinase, N-terminal domain"/>
    <property type="match status" value="1"/>
</dbReference>
<evidence type="ECO:0000256" key="4">
    <source>
        <dbReference type="ARBA" id="ARBA00022694"/>
    </source>
</evidence>
<evidence type="ECO:0000313" key="10">
    <source>
        <dbReference type="Proteomes" id="UP000230859"/>
    </source>
</evidence>
<dbReference type="PANTHER" id="PTHR11953:SF0">
    <property type="entry name" value="EXOSOME COMPLEX COMPONENT RRP41"/>
    <property type="match status" value="1"/>
</dbReference>
<evidence type="ECO:0000256" key="3">
    <source>
        <dbReference type="ARBA" id="ARBA00022555"/>
    </source>
</evidence>
<dbReference type="GO" id="GO:0031125">
    <property type="term" value="P:rRNA 3'-end processing"/>
    <property type="evidence" value="ECO:0007669"/>
    <property type="project" value="UniProtKB-ARBA"/>
</dbReference>
<feature type="domain" description="Exoribonuclease phosphorolytic" evidence="7">
    <location>
        <begin position="10"/>
        <end position="138"/>
    </location>
</feature>
<dbReference type="GO" id="GO:0000049">
    <property type="term" value="F:tRNA binding"/>
    <property type="evidence" value="ECO:0007669"/>
    <property type="project" value="UniProtKB-UniRule"/>
</dbReference>
<dbReference type="SUPFAM" id="SSF55666">
    <property type="entry name" value="Ribonuclease PH domain 2-like"/>
    <property type="match status" value="1"/>
</dbReference>
<keyword evidence="3 6" id="KW-0820">tRNA-binding</keyword>
<dbReference type="InterPro" id="IPR002381">
    <property type="entry name" value="RNase_PH_bac-type"/>
</dbReference>
<evidence type="ECO:0000256" key="2">
    <source>
        <dbReference type="ARBA" id="ARBA00022552"/>
    </source>
</evidence>
<dbReference type="GO" id="GO:0016075">
    <property type="term" value="P:rRNA catabolic process"/>
    <property type="evidence" value="ECO:0007669"/>
    <property type="project" value="UniProtKB-UniRule"/>
</dbReference>
<dbReference type="SUPFAM" id="SSF54211">
    <property type="entry name" value="Ribosomal protein S5 domain 2-like"/>
    <property type="match status" value="1"/>
</dbReference>
<comment type="subunit">
    <text evidence="6">Homohexameric ring arranged as a trimer of dimers.</text>
</comment>
<evidence type="ECO:0000256" key="5">
    <source>
        <dbReference type="ARBA" id="ARBA00022884"/>
    </source>
</evidence>
<name>A0A2H0LUP0_9BACT</name>
<evidence type="ECO:0000313" key="9">
    <source>
        <dbReference type="EMBL" id="PIQ87205.1"/>
    </source>
</evidence>
<dbReference type="PROSITE" id="PS01277">
    <property type="entry name" value="RIBONUCLEASE_PH"/>
    <property type="match status" value="1"/>
</dbReference>
<evidence type="ECO:0000256" key="6">
    <source>
        <dbReference type="HAMAP-Rule" id="MF_00564"/>
    </source>
</evidence>
<dbReference type="GO" id="GO:0000175">
    <property type="term" value="F:3'-5'-RNA exonuclease activity"/>
    <property type="evidence" value="ECO:0007669"/>
    <property type="project" value="UniProtKB-UniRule"/>
</dbReference>
<dbReference type="InterPro" id="IPR001247">
    <property type="entry name" value="ExoRNase_PH_dom1"/>
</dbReference>
<sequence>MRSDKRKPNQLRPIKIHKHFQKYASGSCLIECGNTKVVCAASLEKRVPPFLKGTGKGWVTAEYGMLPASCTERIIRESSKGKPSGRTQEIQRLIGRSLRAVVDLGVLGEQMITVDCDVLQGDGGTRTAGITGAFVAMSLCVQKLLKEKALARNPIHHHVAAVSVGIVDGVPSLDLCYEEDAHAEVDMNVVMTDEGKFVEVQGTAEGKPFSTQQMNQLMALAKKGITELIQLQKKTLHA</sequence>
<keyword evidence="5" id="KW-0694">RNA-binding</keyword>
<keyword evidence="6" id="KW-0808">Transferase</keyword>
<dbReference type="EMBL" id="PCVY01000016">
    <property type="protein sequence ID" value="PIQ87205.1"/>
    <property type="molecule type" value="Genomic_DNA"/>
</dbReference>
<dbReference type="Pfam" id="PF01138">
    <property type="entry name" value="RNase_PH"/>
    <property type="match status" value="1"/>
</dbReference>
<dbReference type="PANTHER" id="PTHR11953">
    <property type="entry name" value="EXOSOME COMPLEX COMPONENT"/>
    <property type="match status" value="1"/>
</dbReference>
<dbReference type="GO" id="GO:0009022">
    <property type="term" value="F:tRNA nucleotidyltransferase activity"/>
    <property type="evidence" value="ECO:0007669"/>
    <property type="project" value="UniProtKB-UniRule"/>
</dbReference>
<dbReference type="InterPro" id="IPR018336">
    <property type="entry name" value="RNase_PH_CS"/>
</dbReference>
<comment type="caution">
    <text evidence="9">The sequence shown here is derived from an EMBL/GenBank/DDBJ whole genome shotgun (WGS) entry which is preliminary data.</text>
</comment>
<dbReference type="GO" id="GO:0008033">
    <property type="term" value="P:tRNA processing"/>
    <property type="evidence" value="ECO:0007669"/>
    <property type="project" value="UniProtKB-UniRule"/>
</dbReference>
<reference evidence="9 10" key="1">
    <citation type="submission" date="2017-09" db="EMBL/GenBank/DDBJ databases">
        <title>Depth-based differentiation of microbial function through sediment-hosted aquifers and enrichment of novel symbionts in the deep terrestrial subsurface.</title>
        <authorList>
            <person name="Probst A.J."/>
            <person name="Ladd B."/>
            <person name="Jarett J.K."/>
            <person name="Geller-Mcgrath D.E."/>
            <person name="Sieber C.M."/>
            <person name="Emerson J.B."/>
            <person name="Anantharaman K."/>
            <person name="Thomas B.C."/>
            <person name="Malmstrom R."/>
            <person name="Stieglmeier M."/>
            <person name="Klingl A."/>
            <person name="Woyke T."/>
            <person name="Ryan C.M."/>
            <person name="Banfield J.F."/>
        </authorList>
    </citation>
    <scope>NUCLEOTIDE SEQUENCE [LARGE SCALE GENOMIC DNA]</scope>
    <source>
        <strain evidence="9">CG11_big_fil_rev_8_21_14_0_20_45_26</strain>
    </source>
</reference>
<accession>A0A2H0LUP0</accession>
<keyword evidence="6" id="KW-0548">Nucleotidyltransferase</keyword>
<dbReference type="CDD" id="cd11362">
    <property type="entry name" value="RNase_PH_bact"/>
    <property type="match status" value="1"/>
</dbReference>
<feature type="binding site" evidence="6">
    <location>
        <position position="86"/>
    </location>
    <ligand>
        <name>phosphate</name>
        <dbReference type="ChEBI" id="CHEBI:43474"/>
        <note>substrate</note>
    </ligand>
</feature>